<evidence type="ECO:0000313" key="3">
    <source>
        <dbReference type="EMBL" id="MDV2888401.1"/>
    </source>
</evidence>
<gene>
    <name evidence="3" type="ORF">RYX45_24885</name>
</gene>
<dbReference type="Proteomes" id="UP001285636">
    <property type="component" value="Unassembled WGS sequence"/>
</dbReference>
<dbReference type="InterPro" id="IPR003797">
    <property type="entry name" value="DegV"/>
</dbReference>
<feature type="non-terminal residue" evidence="3">
    <location>
        <position position="1"/>
    </location>
</feature>
<accession>A0AAJ2NTR7</accession>
<protein>
    <submittedName>
        <fullName evidence="3">DegV family protein</fullName>
    </submittedName>
</protein>
<comment type="function">
    <text evidence="1">May bind long-chain fatty acids, such as palmitate, and may play a role in lipid transport or fatty acid metabolism.</text>
</comment>
<dbReference type="RefSeq" id="WP_323468323.1">
    <property type="nucleotide sequence ID" value="NZ_JAWJAY010001402.1"/>
</dbReference>
<dbReference type="AlphaFoldDB" id="A0AAJ2NTR7"/>
<feature type="non-terminal residue" evidence="3">
    <location>
        <position position="79"/>
    </location>
</feature>
<reference evidence="3" key="1">
    <citation type="submission" date="2023-10" db="EMBL/GenBank/DDBJ databases">
        <title>Screening of Alkalihalophilus pseudofirmusBZ-TG-HK211 and Its Alleviation of Salt Stress on Rapeseed Growth.</title>
        <authorList>
            <person name="Zhao B."/>
            <person name="Guo T."/>
        </authorList>
    </citation>
    <scope>NUCLEOTIDE SEQUENCE</scope>
    <source>
        <strain evidence="3">BZ-TG-HK211</strain>
    </source>
</reference>
<comment type="caution">
    <text evidence="3">The sequence shown here is derived from an EMBL/GenBank/DDBJ whole genome shotgun (WGS) entry which is preliminary data.</text>
</comment>
<dbReference type="PROSITE" id="PS51482">
    <property type="entry name" value="DEGV"/>
    <property type="match status" value="1"/>
</dbReference>
<proteinExistence type="predicted"/>
<dbReference type="InterPro" id="IPR050270">
    <property type="entry name" value="DegV_domain_contain"/>
</dbReference>
<dbReference type="SUPFAM" id="SSF82549">
    <property type="entry name" value="DAK1/DegV-like"/>
    <property type="match status" value="1"/>
</dbReference>
<name>A0AAJ2NTR7_ALKPS</name>
<evidence type="ECO:0000256" key="1">
    <source>
        <dbReference type="ARBA" id="ARBA00003238"/>
    </source>
</evidence>
<dbReference type="GO" id="GO:0008289">
    <property type="term" value="F:lipid binding"/>
    <property type="evidence" value="ECO:0007669"/>
    <property type="project" value="UniProtKB-KW"/>
</dbReference>
<dbReference type="Pfam" id="PF02645">
    <property type="entry name" value="DegV"/>
    <property type="match status" value="1"/>
</dbReference>
<dbReference type="PANTHER" id="PTHR33434:SF8">
    <property type="entry name" value="DEGV DOMAIN-CONTAINING PROTEIN SPR1019"/>
    <property type="match status" value="1"/>
</dbReference>
<dbReference type="PANTHER" id="PTHR33434">
    <property type="entry name" value="DEGV DOMAIN-CONTAINING PROTEIN DR_1986-RELATED"/>
    <property type="match status" value="1"/>
</dbReference>
<sequence>DRLGEEGYEVLSIHMTGKLSGTVRSAESAAQMTNTKVTVVDTKFISKALSFQVKEAAEMANKGKSLEEIKERQEAVRDH</sequence>
<keyword evidence="2" id="KW-0446">Lipid-binding</keyword>
<dbReference type="Gene3D" id="3.40.50.10440">
    <property type="entry name" value="Dihydroxyacetone kinase, domain 1"/>
    <property type="match status" value="1"/>
</dbReference>
<organism evidence="3 4">
    <name type="scientific">Alkalihalophilus pseudofirmus</name>
    <name type="common">Bacillus pseudofirmus</name>
    <dbReference type="NCBI Taxonomy" id="79885"/>
    <lineage>
        <taxon>Bacteria</taxon>
        <taxon>Bacillati</taxon>
        <taxon>Bacillota</taxon>
        <taxon>Bacilli</taxon>
        <taxon>Bacillales</taxon>
        <taxon>Bacillaceae</taxon>
        <taxon>Alkalihalophilus</taxon>
    </lineage>
</organism>
<evidence type="ECO:0000313" key="4">
    <source>
        <dbReference type="Proteomes" id="UP001285636"/>
    </source>
</evidence>
<evidence type="ECO:0000256" key="2">
    <source>
        <dbReference type="ARBA" id="ARBA00023121"/>
    </source>
</evidence>
<dbReference type="EMBL" id="JAWJAY010001402">
    <property type="protein sequence ID" value="MDV2888401.1"/>
    <property type="molecule type" value="Genomic_DNA"/>
</dbReference>